<dbReference type="EMBL" id="JAHUZN010000011">
    <property type="protein sequence ID" value="KAG8477802.1"/>
    <property type="molecule type" value="Genomic_DNA"/>
</dbReference>
<proteinExistence type="predicted"/>
<sequence>MITSNLHPTVGSRIKTSLVKERTTRRDARRAVLGNLHGCSG</sequence>
<dbReference type="AlphaFoldDB" id="A0A8J6CJZ6"/>
<name>A0A8J6CJZ6_9ROSI</name>
<gene>
    <name evidence="1" type="ORF">CXB51_027781</name>
</gene>
<keyword evidence="2" id="KW-1185">Reference proteome</keyword>
<evidence type="ECO:0000313" key="1">
    <source>
        <dbReference type="EMBL" id="KAG8477802.1"/>
    </source>
</evidence>
<comment type="caution">
    <text evidence="1">The sequence shown here is derived from an EMBL/GenBank/DDBJ whole genome shotgun (WGS) entry which is preliminary data.</text>
</comment>
<evidence type="ECO:0000313" key="2">
    <source>
        <dbReference type="Proteomes" id="UP000701853"/>
    </source>
</evidence>
<dbReference type="Proteomes" id="UP000701853">
    <property type="component" value="Chromosome 11"/>
</dbReference>
<organism evidence="1 2">
    <name type="scientific">Gossypium anomalum</name>
    <dbReference type="NCBI Taxonomy" id="47600"/>
    <lineage>
        <taxon>Eukaryota</taxon>
        <taxon>Viridiplantae</taxon>
        <taxon>Streptophyta</taxon>
        <taxon>Embryophyta</taxon>
        <taxon>Tracheophyta</taxon>
        <taxon>Spermatophyta</taxon>
        <taxon>Magnoliopsida</taxon>
        <taxon>eudicotyledons</taxon>
        <taxon>Gunneridae</taxon>
        <taxon>Pentapetalae</taxon>
        <taxon>rosids</taxon>
        <taxon>malvids</taxon>
        <taxon>Malvales</taxon>
        <taxon>Malvaceae</taxon>
        <taxon>Malvoideae</taxon>
        <taxon>Gossypium</taxon>
    </lineage>
</organism>
<reference evidence="1 2" key="1">
    <citation type="journal article" date="2021" name="bioRxiv">
        <title>The Gossypium anomalum genome as a resource for cotton improvement and evolutionary analysis of hybrid incompatibility.</title>
        <authorList>
            <person name="Grover C.E."/>
            <person name="Yuan D."/>
            <person name="Arick M.A."/>
            <person name="Miller E.R."/>
            <person name="Hu G."/>
            <person name="Peterson D.G."/>
            <person name="Wendel J.F."/>
            <person name="Udall J.A."/>
        </authorList>
    </citation>
    <scope>NUCLEOTIDE SEQUENCE [LARGE SCALE GENOMIC DNA]</scope>
    <source>
        <strain evidence="1">JFW-Udall</strain>
        <tissue evidence="1">Leaf</tissue>
    </source>
</reference>
<accession>A0A8J6CJZ6</accession>
<protein>
    <submittedName>
        <fullName evidence="1">Uncharacterized protein</fullName>
    </submittedName>
</protein>